<feature type="region of interest" description="Disordered" evidence="1">
    <location>
        <begin position="37"/>
        <end position="120"/>
    </location>
</feature>
<feature type="compositionally biased region" description="Basic and acidic residues" evidence="1">
    <location>
        <begin position="37"/>
        <end position="65"/>
    </location>
</feature>
<name>A0ABP3ZJK1_9PSEU</name>
<feature type="region of interest" description="Disordered" evidence="1">
    <location>
        <begin position="1"/>
        <end position="23"/>
    </location>
</feature>
<dbReference type="EMBL" id="BAAAHP010000010">
    <property type="protein sequence ID" value="GAA0921461.1"/>
    <property type="molecule type" value="Genomic_DNA"/>
</dbReference>
<evidence type="ECO:0000256" key="1">
    <source>
        <dbReference type="SAM" id="MobiDB-lite"/>
    </source>
</evidence>
<feature type="compositionally biased region" description="Basic and acidic residues" evidence="1">
    <location>
        <begin position="72"/>
        <end position="93"/>
    </location>
</feature>
<reference evidence="3" key="1">
    <citation type="journal article" date="2019" name="Int. J. Syst. Evol. Microbiol.">
        <title>The Global Catalogue of Microorganisms (GCM) 10K type strain sequencing project: providing services to taxonomists for standard genome sequencing and annotation.</title>
        <authorList>
            <consortium name="The Broad Institute Genomics Platform"/>
            <consortium name="The Broad Institute Genome Sequencing Center for Infectious Disease"/>
            <person name="Wu L."/>
            <person name="Ma J."/>
        </authorList>
    </citation>
    <scope>NUCLEOTIDE SEQUENCE [LARGE SCALE GENOMIC DNA]</scope>
    <source>
        <strain evidence="3">JCM 11117</strain>
    </source>
</reference>
<sequence length="120" mass="13030">MIGQTCAQSADEKSRINTSAHARVRAAGKQVVFDLQSAREAKVPRGNRAREGAPRKSSGEGDLRSRAKRRRAMEAERSEGHPRRTVSRAREGAPWKGGPGGEAPPGGVWGLHPQKTKRAR</sequence>
<keyword evidence="3" id="KW-1185">Reference proteome</keyword>
<accession>A0ABP3ZJK1</accession>
<organism evidence="2 3">
    <name type="scientific">Pseudonocardia zijingensis</name>
    <dbReference type="NCBI Taxonomy" id="153376"/>
    <lineage>
        <taxon>Bacteria</taxon>
        <taxon>Bacillati</taxon>
        <taxon>Actinomycetota</taxon>
        <taxon>Actinomycetes</taxon>
        <taxon>Pseudonocardiales</taxon>
        <taxon>Pseudonocardiaceae</taxon>
        <taxon>Pseudonocardia</taxon>
    </lineage>
</organism>
<feature type="compositionally biased region" description="Gly residues" evidence="1">
    <location>
        <begin position="95"/>
        <end position="109"/>
    </location>
</feature>
<evidence type="ECO:0000313" key="2">
    <source>
        <dbReference type="EMBL" id="GAA0921461.1"/>
    </source>
</evidence>
<proteinExistence type="predicted"/>
<gene>
    <name evidence="2" type="ORF">GCM10009559_04490</name>
</gene>
<comment type="caution">
    <text evidence="2">The sequence shown here is derived from an EMBL/GenBank/DDBJ whole genome shotgun (WGS) entry which is preliminary data.</text>
</comment>
<dbReference type="Proteomes" id="UP001499967">
    <property type="component" value="Unassembled WGS sequence"/>
</dbReference>
<evidence type="ECO:0000313" key="3">
    <source>
        <dbReference type="Proteomes" id="UP001499967"/>
    </source>
</evidence>
<protein>
    <submittedName>
        <fullName evidence="2">Uncharacterized protein</fullName>
    </submittedName>
</protein>